<dbReference type="InterPro" id="IPR029058">
    <property type="entry name" value="AB_hydrolase_fold"/>
</dbReference>
<keyword evidence="2" id="KW-0378">Hydrolase</keyword>
<organism evidence="4 5">
    <name type="scientific">Klebsormidium nitens</name>
    <name type="common">Green alga</name>
    <name type="synonym">Ulothrix nitens</name>
    <dbReference type="NCBI Taxonomy" id="105231"/>
    <lineage>
        <taxon>Eukaryota</taxon>
        <taxon>Viridiplantae</taxon>
        <taxon>Streptophyta</taxon>
        <taxon>Klebsormidiophyceae</taxon>
        <taxon>Klebsormidiales</taxon>
        <taxon>Klebsormidiaceae</taxon>
        <taxon>Klebsormidium</taxon>
    </lineage>
</organism>
<dbReference type="SUPFAM" id="SSF53474">
    <property type="entry name" value="alpha/beta-Hydrolases"/>
    <property type="match status" value="1"/>
</dbReference>
<evidence type="ECO:0000313" key="5">
    <source>
        <dbReference type="Proteomes" id="UP000054558"/>
    </source>
</evidence>
<dbReference type="AlphaFoldDB" id="A0A1Y1ILL6"/>
<dbReference type="Pfam" id="PF12697">
    <property type="entry name" value="Abhydrolase_6"/>
    <property type="match status" value="1"/>
</dbReference>
<evidence type="ECO:0000256" key="2">
    <source>
        <dbReference type="ARBA" id="ARBA00022801"/>
    </source>
</evidence>
<dbReference type="InterPro" id="IPR051601">
    <property type="entry name" value="Serine_prot/Carboxylest_S33"/>
</dbReference>
<dbReference type="GO" id="GO:0016787">
    <property type="term" value="F:hydrolase activity"/>
    <property type="evidence" value="ECO:0007669"/>
    <property type="project" value="UniProtKB-KW"/>
</dbReference>
<proteinExistence type="inferred from homology"/>
<dbReference type="OMA" id="QETWAFN"/>
<dbReference type="OrthoDB" id="8119704at2759"/>
<evidence type="ECO:0000259" key="3">
    <source>
        <dbReference type="Pfam" id="PF12697"/>
    </source>
</evidence>
<feature type="domain" description="AB hydrolase-1" evidence="3">
    <location>
        <begin position="73"/>
        <end position="346"/>
    </location>
</feature>
<reference evidence="4 5" key="1">
    <citation type="journal article" date="2014" name="Nat. Commun.">
        <title>Klebsormidium flaccidum genome reveals primary factors for plant terrestrial adaptation.</title>
        <authorList>
            <person name="Hori K."/>
            <person name="Maruyama F."/>
            <person name="Fujisawa T."/>
            <person name="Togashi T."/>
            <person name="Yamamoto N."/>
            <person name="Seo M."/>
            <person name="Sato S."/>
            <person name="Yamada T."/>
            <person name="Mori H."/>
            <person name="Tajima N."/>
            <person name="Moriyama T."/>
            <person name="Ikeuchi M."/>
            <person name="Watanabe M."/>
            <person name="Wada H."/>
            <person name="Kobayashi K."/>
            <person name="Saito M."/>
            <person name="Masuda T."/>
            <person name="Sasaki-Sekimoto Y."/>
            <person name="Mashiguchi K."/>
            <person name="Awai K."/>
            <person name="Shimojima M."/>
            <person name="Masuda S."/>
            <person name="Iwai M."/>
            <person name="Nobusawa T."/>
            <person name="Narise T."/>
            <person name="Kondo S."/>
            <person name="Saito H."/>
            <person name="Sato R."/>
            <person name="Murakawa M."/>
            <person name="Ihara Y."/>
            <person name="Oshima-Yamada Y."/>
            <person name="Ohtaka K."/>
            <person name="Satoh M."/>
            <person name="Sonobe K."/>
            <person name="Ishii M."/>
            <person name="Ohtani R."/>
            <person name="Kanamori-Sato M."/>
            <person name="Honoki R."/>
            <person name="Miyazaki D."/>
            <person name="Mochizuki H."/>
            <person name="Umetsu J."/>
            <person name="Higashi K."/>
            <person name="Shibata D."/>
            <person name="Kamiya Y."/>
            <person name="Sato N."/>
            <person name="Nakamura Y."/>
            <person name="Tabata S."/>
            <person name="Ida S."/>
            <person name="Kurokawa K."/>
            <person name="Ohta H."/>
        </authorList>
    </citation>
    <scope>NUCLEOTIDE SEQUENCE [LARGE SCALE GENOMIC DNA]</scope>
    <source>
        <strain evidence="4 5">NIES-2285</strain>
    </source>
</reference>
<gene>
    <name evidence="4" type="ORF">KFL_006290040</name>
</gene>
<accession>A0A1Y1ILL6</accession>
<evidence type="ECO:0000256" key="1">
    <source>
        <dbReference type="ARBA" id="ARBA00010088"/>
    </source>
</evidence>
<dbReference type="PANTHER" id="PTHR43248:SF3">
    <property type="entry name" value="AB HYDROLASE-1 DOMAIN-CONTAINING PROTEIN"/>
    <property type="match status" value="1"/>
</dbReference>
<sequence>MMRLTFPFVDGTRAATLAALLNTSPLTRQGSGITSLFREAVAQQAASFSNLAYEVVESSSNAKGDQGAPLTALIIHGLFGSGRNWRTPARKLAERADALAHGTDARSWQMVLVDLRNHGKSNELSDLTPPHDIQSAGQDLVRLFEAGTLPWPQTVIGHSLGGKVALEYAKVTAQAENEGAPKQVWVLDSVPGAVPSDDAKGDVERVLDELHSLPEVIPSRKWLVERMKDRGFSPGLSEWMGSNLKRLPGRGDESELVFNPAGAQEMYDSYRDATYIPFLRDLPEGMNVDIVQAAKSDRWTPEILSELEAIVKESKGKRKGDGKLRMHVLPNAGHWVHMDNPKGLVDLLAPSLRELAQIGPGG</sequence>
<protein>
    <recommendedName>
        <fullName evidence="3">AB hydrolase-1 domain-containing protein</fullName>
    </recommendedName>
</protein>
<name>A0A1Y1ILL6_KLENI</name>
<keyword evidence="5" id="KW-1185">Reference proteome</keyword>
<comment type="similarity">
    <text evidence="1">Belongs to the peptidase S33 family.</text>
</comment>
<dbReference type="InterPro" id="IPR000073">
    <property type="entry name" value="AB_hydrolase_1"/>
</dbReference>
<dbReference type="PANTHER" id="PTHR43248">
    <property type="entry name" value="2-SUCCINYL-6-HYDROXY-2,4-CYCLOHEXADIENE-1-CARBOXYLATE SYNTHASE"/>
    <property type="match status" value="1"/>
</dbReference>
<evidence type="ECO:0000313" key="4">
    <source>
        <dbReference type="EMBL" id="GAQ90339.1"/>
    </source>
</evidence>
<dbReference type="Gene3D" id="3.40.50.1820">
    <property type="entry name" value="alpha/beta hydrolase"/>
    <property type="match status" value="1"/>
</dbReference>
<dbReference type="EMBL" id="DF237578">
    <property type="protein sequence ID" value="GAQ90339.1"/>
    <property type="molecule type" value="Genomic_DNA"/>
</dbReference>
<dbReference type="STRING" id="105231.A0A1Y1ILL6"/>
<dbReference type="Proteomes" id="UP000054558">
    <property type="component" value="Unassembled WGS sequence"/>
</dbReference>